<dbReference type="AlphaFoldDB" id="A0AAD0UC19"/>
<evidence type="ECO:0000256" key="1">
    <source>
        <dbReference type="SAM" id="Phobius"/>
    </source>
</evidence>
<dbReference type="RefSeq" id="WP_061788570.1">
    <property type="nucleotide sequence ID" value="NZ_CP024996.1"/>
</dbReference>
<dbReference type="PANTHER" id="PTHR12126">
    <property type="entry name" value="NADH-UBIQUINONE OXIDOREDUCTASE 39 KDA SUBUNIT-RELATED"/>
    <property type="match status" value="1"/>
</dbReference>
<dbReference type="InterPro" id="IPR025695">
    <property type="entry name" value="DoxX-like"/>
</dbReference>
<evidence type="ECO:0000313" key="4">
    <source>
        <dbReference type="Proteomes" id="UP000269199"/>
    </source>
</evidence>
<reference evidence="3 4" key="1">
    <citation type="submission" date="2017-11" db="EMBL/GenBank/DDBJ databases">
        <title>Complete genome sequence of Herbaspirillum rubrisubalbicans DSM 11543.</title>
        <authorList>
            <person name="Chen M."/>
            <person name="An Q."/>
        </authorList>
    </citation>
    <scope>NUCLEOTIDE SEQUENCE [LARGE SCALE GENOMIC DNA]</scope>
    <source>
        <strain evidence="3 4">DSM 11543</strain>
    </source>
</reference>
<evidence type="ECO:0000313" key="3">
    <source>
        <dbReference type="EMBL" id="AYR26703.1"/>
    </source>
</evidence>
<proteinExistence type="predicted"/>
<keyword evidence="1" id="KW-0812">Transmembrane</keyword>
<sequence length="426" mass="45912">MNILVIGATGLIGSHTLAALQRTGHHAIGASRKKPAGALATWKELDIGSLTDAQAWLPHLEGIDAVINCVGIIRESRPNDFQRLHQQMPIALFAACEQVGVSRVVQVSALGSQMHASTAYWRSKGAADADLLQRRLSATVVRPSLVYGDQGASSRVFTMMASLPLTIMPMAHSALVQPIHVDDLADVLVKLLTGTSPAPRELAAVGPRAMTIAAYIEALRAGMAWPPGRVLALPAVPARLLARCAELLPASALTLDSLRMLEQSADGSNTAETGAVCAILGRALRRPEDFAGPGQRARAICVWAFPVCRWVIAFLWLWTAYASWFGWPHAQSLDWLAQCGLPHAWGAPVLLAASVLDAAIGMTVLIARRAWIWPPQMALVLGYTTIMSLHLPQFWMHPFGPLSKNLPLLALMFVMWRLAANAGKQD</sequence>
<dbReference type="PANTHER" id="PTHR12126:SF11">
    <property type="entry name" value="NADH DEHYDROGENASE [UBIQUINONE] 1 ALPHA SUBCOMPLEX SUBUNIT 9, MITOCHONDRIAL"/>
    <property type="match status" value="1"/>
</dbReference>
<feature type="transmembrane region" description="Helical" evidence="1">
    <location>
        <begin position="378"/>
        <end position="396"/>
    </location>
</feature>
<evidence type="ECO:0000259" key="2">
    <source>
        <dbReference type="Pfam" id="PF01370"/>
    </source>
</evidence>
<dbReference type="EMBL" id="CP024996">
    <property type="protein sequence ID" value="AYR26703.1"/>
    <property type="molecule type" value="Genomic_DNA"/>
</dbReference>
<accession>A0AAD0UC19</accession>
<dbReference type="SUPFAM" id="SSF51735">
    <property type="entry name" value="NAD(P)-binding Rossmann-fold domains"/>
    <property type="match status" value="1"/>
</dbReference>
<keyword evidence="1" id="KW-1133">Transmembrane helix</keyword>
<organism evidence="3 4">
    <name type="scientific">Herbaspirillum rubrisubalbicans</name>
    <dbReference type="NCBI Taxonomy" id="80842"/>
    <lineage>
        <taxon>Bacteria</taxon>
        <taxon>Pseudomonadati</taxon>
        <taxon>Pseudomonadota</taxon>
        <taxon>Betaproteobacteria</taxon>
        <taxon>Burkholderiales</taxon>
        <taxon>Oxalobacteraceae</taxon>
        <taxon>Herbaspirillum</taxon>
    </lineage>
</organism>
<dbReference type="InterPro" id="IPR001509">
    <property type="entry name" value="Epimerase_deHydtase"/>
</dbReference>
<dbReference type="Pfam" id="PF13781">
    <property type="entry name" value="DoxX_3"/>
    <property type="match status" value="1"/>
</dbReference>
<feature type="transmembrane region" description="Helical" evidence="1">
    <location>
        <begin position="344"/>
        <end position="366"/>
    </location>
</feature>
<protein>
    <submittedName>
        <fullName evidence="3">NAD-dependent dehydratase</fullName>
    </submittedName>
</protein>
<dbReference type="Pfam" id="PF01370">
    <property type="entry name" value="Epimerase"/>
    <property type="match status" value="1"/>
</dbReference>
<keyword evidence="1" id="KW-0472">Membrane</keyword>
<dbReference type="Gene3D" id="3.40.50.720">
    <property type="entry name" value="NAD(P)-binding Rossmann-like Domain"/>
    <property type="match status" value="1"/>
</dbReference>
<feature type="transmembrane region" description="Helical" evidence="1">
    <location>
        <begin position="300"/>
        <end position="324"/>
    </location>
</feature>
<gene>
    <name evidence="3" type="ORF">RC54_24025</name>
</gene>
<feature type="domain" description="NAD-dependent epimerase/dehydratase" evidence="2">
    <location>
        <begin position="3"/>
        <end position="194"/>
    </location>
</feature>
<dbReference type="InterPro" id="IPR036291">
    <property type="entry name" value="NAD(P)-bd_dom_sf"/>
</dbReference>
<name>A0AAD0UC19_9BURK</name>
<dbReference type="Proteomes" id="UP000269199">
    <property type="component" value="Chromosome"/>
</dbReference>
<dbReference type="InterPro" id="IPR051207">
    <property type="entry name" value="ComplexI_NDUFA9_subunit"/>
</dbReference>
<dbReference type="GO" id="GO:0044877">
    <property type="term" value="F:protein-containing complex binding"/>
    <property type="evidence" value="ECO:0007669"/>
    <property type="project" value="TreeGrafter"/>
</dbReference>